<dbReference type="NCBIfam" id="TIGR01733">
    <property type="entry name" value="AA-adenyl-dom"/>
    <property type="match status" value="1"/>
</dbReference>
<keyword evidence="5" id="KW-1185">Reference proteome</keyword>
<dbReference type="InterPro" id="IPR042099">
    <property type="entry name" value="ANL_N_sf"/>
</dbReference>
<evidence type="ECO:0000259" key="3">
    <source>
        <dbReference type="Pfam" id="PF00501"/>
    </source>
</evidence>
<dbReference type="InterPro" id="IPR000873">
    <property type="entry name" value="AMP-dep_synth/lig_dom"/>
</dbReference>
<dbReference type="Pfam" id="PF00501">
    <property type="entry name" value="AMP-binding"/>
    <property type="match status" value="1"/>
</dbReference>
<keyword evidence="4" id="KW-0436">Ligase</keyword>
<dbReference type="PANTHER" id="PTHR44845:SF7">
    <property type="entry name" value="PLIPASTATIN SYNTHASE SUBUNIT D"/>
    <property type="match status" value="1"/>
</dbReference>
<evidence type="ECO:0000313" key="5">
    <source>
        <dbReference type="Proteomes" id="UP000201169"/>
    </source>
</evidence>
<organism evidence="4 5">
    <name type="scientific">Campylobacter avium LMG 24591</name>
    <dbReference type="NCBI Taxonomy" id="522484"/>
    <lineage>
        <taxon>Bacteria</taxon>
        <taxon>Pseudomonadati</taxon>
        <taxon>Campylobacterota</taxon>
        <taxon>Epsilonproteobacteria</taxon>
        <taxon>Campylobacterales</taxon>
        <taxon>Campylobacteraceae</taxon>
        <taxon>Campylobacter</taxon>
    </lineage>
</organism>
<reference evidence="4 5" key="1">
    <citation type="submission" date="2017-07" db="EMBL/GenBank/DDBJ databases">
        <title>Analysis of two Campylobacter avium genomes and identification of a novel hippuricase gene.</title>
        <authorList>
            <person name="Miller W.G."/>
            <person name="Chapman M.H."/>
            <person name="Yee E."/>
            <person name="Revez J."/>
            <person name="Bono J.L."/>
            <person name="Rossi M."/>
        </authorList>
    </citation>
    <scope>NUCLEOTIDE SEQUENCE [LARGE SCALE GENOMIC DNA]</scope>
    <source>
        <strain evidence="4 5">LMG 24591</strain>
    </source>
</reference>
<evidence type="ECO:0000256" key="2">
    <source>
        <dbReference type="ARBA" id="ARBA00022553"/>
    </source>
</evidence>
<dbReference type="EMBL" id="CP022347">
    <property type="protein sequence ID" value="ASQ30833.1"/>
    <property type="molecule type" value="Genomic_DNA"/>
</dbReference>
<sequence length="506" mass="58393">MKCLIWLKIHIAITKMIRTVDDFLEQTCEKFANKKAFVMQDESLSFGEFNELAKALASEILRKNIKKSPILILLPKSLQALISFFASIKSGNFYSILDEKSPRERIERVIRILKPELIIKSKNTPNFNVNSIDIEDIKSFEIDEPSLNEAKKGIIDTDLQYVLFTSGSTGEPKGVSISHKSVIDYTLWVCETFDVNEKEIIANQAPFYFDNSILDIFSSIKAGACLHLLKNKDFAFPQKILSYLKQHKVSLIFWVPSVLVYFANTEAFKELELKELKKVLFCGEIMPNKQLNMIRKELKHALFANLYGPTEITDVCSYYIVDREFSDDELLPIGKACENTELLVFDEDLKLIYEPNVRGELYVRGTSLSLGYYANKEQSQKAFMQNPLHDNYTDFVYKTGDIVAYNERKELICYGRSDSQIKYLGHRIELGEIEAAINSHEKVRNCVVLFKDEIFCFYESDEDLSFKHFLKDKLASFAIPKKFIRVDNFELNANSKIDRKALLERI</sequence>
<dbReference type="PROSITE" id="PS00455">
    <property type="entry name" value="AMP_BINDING"/>
    <property type="match status" value="1"/>
</dbReference>
<dbReference type="PANTHER" id="PTHR44845">
    <property type="entry name" value="CARRIER DOMAIN-CONTAINING PROTEIN"/>
    <property type="match status" value="1"/>
</dbReference>
<keyword evidence="1" id="KW-0596">Phosphopantetheine</keyword>
<dbReference type="SUPFAM" id="SSF56801">
    <property type="entry name" value="Acetyl-CoA synthetase-like"/>
    <property type="match status" value="1"/>
</dbReference>
<dbReference type="Gene3D" id="3.30.300.30">
    <property type="match status" value="1"/>
</dbReference>
<dbReference type="GO" id="GO:0016874">
    <property type="term" value="F:ligase activity"/>
    <property type="evidence" value="ECO:0007669"/>
    <property type="project" value="UniProtKB-KW"/>
</dbReference>
<dbReference type="Gene3D" id="3.40.50.12780">
    <property type="entry name" value="N-terminal domain of ligase-like"/>
    <property type="match status" value="1"/>
</dbReference>
<dbReference type="KEGG" id="cavi:CAV_1207"/>
<dbReference type="AlphaFoldDB" id="A0A222MXX4"/>
<protein>
    <submittedName>
        <fullName evidence="4">AMP-forming adenylation domain superfamily protein, putative D-alanine:D-alanyl carrier protein ligase</fullName>
    </submittedName>
</protein>
<dbReference type="InterPro" id="IPR045851">
    <property type="entry name" value="AMP-bd_C_sf"/>
</dbReference>
<proteinExistence type="predicted"/>
<accession>A0A222MXX4</accession>
<feature type="domain" description="AMP-dependent synthetase/ligase" evidence="3">
    <location>
        <begin position="24"/>
        <end position="373"/>
    </location>
</feature>
<dbReference type="InterPro" id="IPR020845">
    <property type="entry name" value="AMP-binding_CS"/>
</dbReference>
<evidence type="ECO:0000256" key="1">
    <source>
        <dbReference type="ARBA" id="ARBA00022450"/>
    </source>
</evidence>
<dbReference type="Proteomes" id="UP000201169">
    <property type="component" value="Chromosome"/>
</dbReference>
<keyword evidence="2" id="KW-0597">Phosphoprotein</keyword>
<name>A0A222MXX4_9BACT</name>
<evidence type="ECO:0000313" key="4">
    <source>
        <dbReference type="EMBL" id="ASQ30833.1"/>
    </source>
</evidence>
<dbReference type="InterPro" id="IPR010071">
    <property type="entry name" value="AA_adenyl_dom"/>
</dbReference>
<gene>
    <name evidence="4" type="ORF">CAV_1207</name>
</gene>